<feature type="region of interest" description="Disordered" evidence="6">
    <location>
        <begin position="680"/>
        <end position="700"/>
    </location>
</feature>
<feature type="compositionally biased region" description="Low complexity" evidence="6">
    <location>
        <begin position="29"/>
        <end position="40"/>
    </location>
</feature>
<sequence>MSGRSKKSKQLQSAPEKVSTPKKADHSRATSSSTGTSVSESTDHRSSSPLAISRVDEKEELAHLNDRLASYIDYVRKLERDKECLTRRISTISEERLSQVDEARKTYEKEIDSLRRLVDDLAKEKAAKDVELKKHIDDMNDAKAKLCKRDAEVRSLQLKVETLERDVAMYKQDYDRYQQLRPEYDEMEKKLEVARKGLEAETVLRTDLENKVASLREELEFKDRLFQEERSQLVMRTLTVEEEVEDRKTAELESRLADELQAYRQQTNDELQQYRIQMETTFQTKLEQLQQANAEANKDSGRLNDELLVMRRRCDDLCHELAKKTREVDLLQNRVHDLESLLNKAHDDYQAQLAAERDEIKRLKAELEQRFAEFTDLMNTKIALDQEILMYRKMLEGEESRLNLTSPKRASPFGGVYLGAKRRRFDSGDDLEDDSSSCGSQFAFRVSTSAVGGVEFTADQDGSGRWIKLINVAKHEINIGNWVLKHQADGEEVTYKFGRTFSLKPGSTCTIWSNDSGATHNPPETVVMKNQAFHSGANITITLISEDEKAITMSARSKRAQQTSETTTTTTRRTTSVTVPSTASSGDRRRQRSVSPLNISRSEEKEELAELNDRLASYIDYVRKLEMDKEHLKRKIKTYSEERLSKHDDARNTYEAEIASLRRLVDDLAKQKVAAEVEAEKHKDDAKTAQSKLAKRETEVRGLQRRVEGLERDLSAYKQDHDRYEALKPDYDALEKRCAALRRDLDAETVMRNDLENKVAGLKEELNFKNRLLEEERLKAVERTITVESEIEDRKAAEYESKLYDQLQAYRDQTAEDLMAYKTEMEHTFENKLNQLRAANSDASKETDRLRDELLVVRKRSDDMEHELAKKVAEVDLLKRRVDELERMRRHERDDYEKRLALQREELARLQRELEIHFAEFADLMNTKVALDQEILMYRKMLEGEETRLNIPVSGAHETAVATGVKRRRPANVDYDEEEGEEEDEGIHSTSTSSLGSSMPRVTYRVATNSNGNIEFAPDQNEMGKCVKIVNSSDEALAVTTNQSRPKAVFVAAVSKSAFYFFYPFFPPLTVANCQPFLRCAQETNIGNWVLKQKADSHEVTFKFPRSVILPPGASCQIWNSDSGATNDPPKDLVMKNQSFKMGANISFSLLGNDKEEQANCQITREHVRYPRFYPRSQSSLPTEEVTAIFILAVHLDLMRSQLLLVSPLSTS</sequence>
<dbReference type="PANTHER" id="PTHR45721:SF11">
    <property type="entry name" value="LAMIN DM0-RELATED"/>
    <property type="match status" value="1"/>
</dbReference>
<evidence type="ECO:0000256" key="2">
    <source>
        <dbReference type="ARBA" id="ARBA00022754"/>
    </source>
</evidence>
<dbReference type="Pfam" id="PF00038">
    <property type="entry name" value="Filament"/>
    <property type="match status" value="2"/>
</dbReference>
<dbReference type="Pfam" id="PF00932">
    <property type="entry name" value="LTD"/>
    <property type="match status" value="1"/>
</dbReference>
<dbReference type="GO" id="GO:0005200">
    <property type="term" value="F:structural constituent of cytoskeleton"/>
    <property type="evidence" value="ECO:0007669"/>
    <property type="project" value="TreeGrafter"/>
</dbReference>
<dbReference type="GO" id="GO:0051664">
    <property type="term" value="P:nuclear pore localization"/>
    <property type="evidence" value="ECO:0007669"/>
    <property type="project" value="TreeGrafter"/>
</dbReference>
<dbReference type="PROSITE" id="PS51841">
    <property type="entry name" value="LTD"/>
    <property type="match status" value="2"/>
</dbReference>
<dbReference type="AlphaFoldDB" id="A0A0R3W651"/>
<dbReference type="SMART" id="SM01391">
    <property type="entry name" value="Filament"/>
    <property type="match status" value="2"/>
</dbReference>
<dbReference type="GO" id="GO:0006998">
    <property type="term" value="P:nuclear envelope organization"/>
    <property type="evidence" value="ECO:0007669"/>
    <property type="project" value="TreeGrafter"/>
</dbReference>
<keyword evidence="2" id="KW-0403">Intermediate filament</keyword>
<dbReference type="InterPro" id="IPR036415">
    <property type="entry name" value="Lamin_tail_dom_sf"/>
</dbReference>
<evidence type="ECO:0000313" key="11">
    <source>
        <dbReference type="WBParaSite" id="TASK_0000564701-mRNA-1"/>
    </source>
</evidence>
<dbReference type="GO" id="GO:0031507">
    <property type="term" value="P:heterochromatin formation"/>
    <property type="evidence" value="ECO:0007669"/>
    <property type="project" value="TreeGrafter"/>
</dbReference>
<feature type="domain" description="IF rod" evidence="8">
    <location>
        <begin position="57"/>
        <end position="402"/>
    </location>
</feature>
<evidence type="ECO:0000259" key="8">
    <source>
        <dbReference type="PROSITE" id="PS51842"/>
    </source>
</evidence>
<dbReference type="Gene3D" id="1.20.5.170">
    <property type="match status" value="2"/>
</dbReference>
<dbReference type="InterPro" id="IPR039008">
    <property type="entry name" value="IF_rod_dom"/>
</dbReference>
<dbReference type="Gene3D" id="2.60.40.1260">
    <property type="entry name" value="Lamin Tail domain"/>
    <property type="match status" value="2"/>
</dbReference>
<evidence type="ECO:0000259" key="7">
    <source>
        <dbReference type="PROSITE" id="PS51841"/>
    </source>
</evidence>
<gene>
    <name evidence="9" type="ORF">TASK_LOCUS5648</name>
</gene>
<keyword evidence="10" id="KW-1185">Reference proteome</keyword>
<dbReference type="STRING" id="60517.A0A0R3W651"/>
<keyword evidence="4" id="KW-0539">Nucleus</keyword>
<feature type="coiled-coil region" evidence="5">
    <location>
        <begin position="833"/>
        <end position="927"/>
    </location>
</feature>
<dbReference type="SUPFAM" id="SSF74853">
    <property type="entry name" value="Lamin A/C globular tail domain"/>
    <property type="match status" value="2"/>
</dbReference>
<organism evidence="11">
    <name type="scientific">Taenia asiatica</name>
    <name type="common">Asian tapeworm</name>
    <dbReference type="NCBI Taxonomy" id="60517"/>
    <lineage>
        <taxon>Eukaryota</taxon>
        <taxon>Metazoa</taxon>
        <taxon>Spiralia</taxon>
        <taxon>Lophotrochozoa</taxon>
        <taxon>Platyhelminthes</taxon>
        <taxon>Cestoda</taxon>
        <taxon>Eucestoda</taxon>
        <taxon>Cyclophyllidea</taxon>
        <taxon>Taeniidae</taxon>
        <taxon>Taenia</taxon>
    </lineage>
</organism>
<dbReference type="GO" id="GO:0005882">
    <property type="term" value="C:intermediate filament"/>
    <property type="evidence" value="ECO:0007669"/>
    <property type="project" value="UniProtKB-KW"/>
</dbReference>
<feature type="coiled-coil region" evidence="5">
    <location>
        <begin position="153"/>
        <end position="225"/>
    </location>
</feature>
<dbReference type="GO" id="GO:0090435">
    <property type="term" value="P:protein localization to nuclear envelope"/>
    <property type="evidence" value="ECO:0007669"/>
    <property type="project" value="TreeGrafter"/>
</dbReference>
<dbReference type="OrthoDB" id="102442at2759"/>
<dbReference type="Proteomes" id="UP000282613">
    <property type="component" value="Unassembled WGS sequence"/>
</dbReference>
<evidence type="ECO:0000256" key="5">
    <source>
        <dbReference type="SAM" id="Coils"/>
    </source>
</evidence>
<feature type="region of interest" description="Disordered" evidence="6">
    <location>
        <begin position="969"/>
        <end position="998"/>
    </location>
</feature>
<feature type="compositionally biased region" description="Low complexity" evidence="6">
    <location>
        <begin position="989"/>
        <end position="998"/>
    </location>
</feature>
<dbReference type="WBParaSite" id="TASK_0000564701-mRNA-1">
    <property type="protein sequence ID" value="TASK_0000564701-mRNA-1"/>
    <property type="gene ID" value="TASK_0000564701"/>
</dbReference>
<dbReference type="InterPro" id="IPR001322">
    <property type="entry name" value="Lamin_tail_dom"/>
</dbReference>
<evidence type="ECO:0000256" key="3">
    <source>
        <dbReference type="ARBA" id="ARBA00023054"/>
    </source>
</evidence>
<feature type="domain" description="LTD" evidence="7">
    <location>
        <begin position="1038"/>
        <end position="1172"/>
    </location>
</feature>
<dbReference type="Gene3D" id="1.20.5.1160">
    <property type="entry name" value="Vasodilator-stimulated phosphoprotein"/>
    <property type="match status" value="2"/>
</dbReference>
<feature type="coiled-coil region" evidence="5">
    <location>
        <begin position="257"/>
        <end position="377"/>
    </location>
</feature>
<reference evidence="9 10" key="2">
    <citation type="submission" date="2018-11" db="EMBL/GenBank/DDBJ databases">
        <authorList>
            <consortium name="Pathogen Informatics"/>
        </authorList>
    </citation>
    <scope>NUCLEOTIDE SEQUENCE [LARGE SCALE GENOMIC DNA]</scope>
</reference>
<dbReference type="GO" id="GO:0007097">
    <property type="term" value="P:nuclear migration"/>
    <property type="evidence" value="ECO:0007669"/>
    <property type="project" value="TreeGrafter"/>
</dbReference>
<evidence type="ECO:0000313" key="9">
    <source>
        <dbReference type="EMBL" id="VDK35403.1"/>
    </source>
</evidence>
<keyword evidence="3 5" id="KW-0175">Coiled coil</keyword>
<dbReference type="EMBL" id="UYRS01018431">
    <property type="protein sequence ID" value="VDK35403.1"/>
    <property type="molecule type" value="Genomic_DNA"/>
</dbReference>
<name>A0A0R3W651_TAEAS</name>
<reference evidence="11" key="1">
    <citation type="submission" date="2017-02" db="UniProtKB">
        <authorList>
            <consortium name="WormBaseParasite"/>
        </authorList>
    </citation>
    <scope>IDENTIFICATION</scope>
</reference>
<accession>A0A0R3W651</accession>
<evidence type="ECO:0000256" key="1">
    <source>
        <dbReference type="ARBA" id="ARBA00004123"/>
    </source>
</evidence>
<feature type="compositionally biased region" description="Low complexity" evidence="6">
    <location>
        <begin position="563"/>
        <end position="585"/>
    </location>
</feature>
<feature type="region of interest" description="Disordered" evidence="6">
    <location>
        <begin position="554"/>
        <end position="605"/>
    </location>
</feature>
<evidence type="ECO:0000256" key="6">
    <source>
        <dbReference type="SAM" id="MobiDB-lite"/>
    </source>
</evidence>
<dbReference type="PANTHER" id="PTHR45721">
    <property type="entry name" value="LAMIN DM0-RELATED"/>
    <property type="match status" value="1"/>
</dbReference>
<feature type="domain" description="LTD" evidence="7">
    <location>
        <begin position="440"/>
        <end position="570"/>
    </location>
</feature>
<feature type="coiled-coil region" evidence="5">
    <location>
        <begin position="61"/>
        <end position="124"/>
    </location>
</feature>
<dbReference type="PROSITE" id="PS51842">
    <property type="entry name" value="IF_ROD_2"/>
    <property type="match status" value="2"/>
</dbReference>
<feature type="region of interest" description="Disordered" evidence="6">
    <location>
        <begin position="1"/>
        <end position="52"/>
    </location>
</feature>
<dbReference type="SUPFAM" id="SSF64593">
    <property type="entry name" value="Intermediate filament protein, coiled coil region"/>
    <property type="match status" value="4"/>
</dbReference>
<protein>
    <submittedName>
        <fullName evidence="11">Lamin</fullName>
    </submittedName>
</protein>
<proteinExistence type="predicted"/>
<feature type="compositionally biased region" description="Acidic residues" evidence="6">
    <location>
        <begin position="974"/>
        <end position="985"/>
    </location>
</feature>
<dbReference type="GO" id="GO:0005652">
    <property type="term" value="C:nuclear lamina"/>
    <property type="evidence" value="ECO:0007669"/>
    <property type="project" value="TreeGrafter"/>
</dbReference>
<feature type="domain" description="IF rod" evidence="8">
    <location>
        <begin position="604"/>
        <end position="949"/>
    </location>
</feature>
<evidence type="ECO:0000313" key="10">
    <source>
        <dbReference type="Proteomes" id="UP000282613"/>
    </source>
</evidence>
<evidence type="ECO:0000256" key="4">
    <source>
        <dbReference type="ARBA" id="ARBA00023242"/>
    </source>
</evidence>
<comment type="subcellular location">
    <subcellularLocation>
        <location evidence="1">Nucleus</location>
    </subcellularLocation>
</comment>